<keyword evidence="1" id="KW-1133">Transmembrane helix</keyword>
<dbReference type="RefSeq" id="WP_255896422.1">
    <property type="nucleotide sequence ID" value="NZ_JAMZEG020000003.1"/>
</dbReference>
<evidence type="ECO:0000313" key="2">
    <source>
        <dbReference type="EMBL" id="MDE8603928.1"/>
    </source>
</evidence>
<proteinExistence type="predicted"/>
<gene>
    <name evidence="2" type="ORF">M3I01_013575</name>
</gene>
<keyword evidence="1" id="KW-0812">Transmembrane</keyword>
<protein>
    <submittedName>
        <fullName evidence="2">Uncharacterized protein</fullName>
    </submittedName>
</protein>
<sequence length="111" mass="12686">MTNQATIIKAMGNTNFLDFVESHDKSGRLEKTCAEFFTDYHGNDAAAQLTTLNDLHLFSLWRFFVAYMLGFAPYGFQMDMAFNSDCKTPWETEGLKKLITEQHEIAISQFA</sequence>
<dbReference type="Proteomes" id="UP001139522">
    <property type="component" value="Unassembled WGS sequence"/>
</dbReference>
<keyword evidence="1" id="KW-0472">Membrane</keyword>
<reference evidence="2" key="1">
    <citation type="submission" date="2023-01" db="EMBL/GenBank/DDBJ databases">
        <title>Psychroserpens sp. MSW6 and Marinomonas sp. RSW2, isolated from seawater.</title>
        <authorList>
            <person name="Kristyanto S."/>
            <person name="Jung J."/>
            <person name="Kim J.M."/>
            <person name="Jeon C.O."/>
        </authorList>
    </citation>
    <scope>NUCLEOTIDE SEQUENCE</scope>
    <source>
        <strain evidence="2">RSW2</strain>
    </source>
</reference>
<organism evidence="2 3">
    <name type="scientific">Marinomonas maritima</name>
    <dbReference type="NCBI Taxonomy" id="2940935"/>
    <lineage>
        <taxon>Bacteria</taxon>
        <taxon>Pseudomonadati</taxon>
        <taxon>Pseudomonadota</taxon>
        <taxon>Gammaproteobacteria</taxon>
        <taxon>Oceanospirillales</taxon>
        <taxon>Oceanospirillaceae</taxon>
        <taxon>Marinomonas</taxon>
    </lineage>
</organism>
<name>A0ABT5WGI1_9GAMM</name>
<feature type="transmembrane region" description="Helical" evidence="1">
    <location>
        <begin position="59"/>
        <end position="76"/>
    </location>
</feature>
<comment type="caution">
    <text evidence="2">The sequence shown here is derived from an EMBL/GenBank/DDBJ whole genome shotgun (WGS) entry which is preliminary data.</text>
</comment>
<keyword evidence="3" id="KW-1185">Reference proteome</keyword>
<accession>A0ABT5WGI1</accession>
<evidence type="ECO:0000256" key="1">
    <source>
        <dbReference type="SAM" id="Phobius"/>
    </source>
</evidence>
<evidence type="ECO:0000313" key="3">
    <source>
        <dbReference type="Proteomes" id="UP001139522"/>
    </source>
</evidence>
<dbReference type="EMBL" id="JAMZEG020000003">
    <property type="protein sequence ID" value="MDE8603928.1"/>
    <property type="molecule type" value="Genomic_DNA"/>
</dbReference>